<proteinExistence type="predicted"/>
<accession>A0A7S0EAB2</accession>
<dbReference type="InterPro" id="IPR023214">
    <property type="entry name" value="HAD_sf"/>
</dbReference>
<dbReference type="Gene3D" id="3.40.50.1000">
    <property type="entry name" value="HAD superfamily/HAD-like"/>
    <property type="match status" value="1"/>
</dbReference>
<dbReference type="EMBL" id="HBEP01009951">
    <property type="protein sequence ID" value="CAD8478259.1"/>
    <property type="molecule type" value="Transcribed_RNA"/>
</dbReference>
<dbReference type="Pfam" id="PF13419">
    <property type="entry name" value="HAD_2"/>
    <property type="match status" value="1"/>
</dbReference>
<organism evidence="1">
    <name type="scientific">Phaeocystis antarctica</name>
    <dbReference type="NCBI Taxonomy" id="33657"/>
    <lineage>
        <taxon>Eukaryota</taxon>
        <taxon>Haptista</taxon>
        <taxon>Haptophyta</taxon>
        <taxon>Prymnesiophyceae</taxon>
        <taxon>Phaeocystales</taxon>
        <taxon>Phaeocystaceae</taxon>
        <taxon>Phaeocystis</taxon>
    </lineage>
</organism>
<dbReference type="AlphaFoldDB" id="A0A7S0EAB2"/>
<name>A0A7S0EAB2_9EUKA</name>
<dbReference type="PANTHER" id="PTHR47858">
    <property type="entry name" value="HALOACID DEHALOGENASE-LIKE HYDROLASE (HAD) SUPERFAMILY PROTEIN"/>
    <property type="match status" value="1"/>
</dbReference>
<evidence type="ECO:0000313" key="1">
    <source>
        <dbReference type="EMBL" id="CAD8478259.1"/>
    </source>
</evidence>
<sequence>MTPVIAEDYWEPYINSPRMDSDHLSPDRLRSSDLNELLQPDFMEIKRFGISPMQAIGAVFKDETVLSGMDELNKEAWRAVAKFNNLPPPDDDHMELAMGMLPERAIQQTFQWTDDWGETKRWSAELSEAYARMLPEANFTATPGAVDWLTALNQYQVPCVVCSSVARAQVVTMLEKAGLSNMFQEIVAADDGCETQEQAYLLASLKLKRPPMKCVVFADEPKEVSIAHDATAKAIAVVSKNSGNGGLRRDFSHADLRVGGLDELRISQLKEIADREPEENWMVPELQPEPFWGPGD</sequence>
<dbReference type="InterPro" id="IPR023198">
    <property type="entry name" value="PGP-like_dom2"/>
</dbReference>
<protein>
    <submittedName>
        <fullName evidence="1">Uncharacterized protein</fullName>
    </submittedName>
</protein>
<dbReference type="InterPro" id="IPR036412">
    <property type="entry name" value="HAD-like_sf"/>
</dbReference>
<gene>
    <name evidence="1" type="ORF">PANT1444_LOCUS5592</name>
</gene>
<dbReference type="Gene3D" id="1.10.150.240">
    <property type="entry name" value="Putative phosphatase, domain 2"/>
    <property type="match status" value="1"/>
</dbReference>
<dbReference type="SUPFAM" id="SSF56784">
    <property type="entry name" value="HAD-like"/>
    <property type="match status" value="1"/>
</dbReference>
<dbReference type="InterPro" id="IPR041492">
    <property type="entry name" value="HAD_2"/>
</dbReference>
<dbReference type="PANTHER" id="PTHR47858:SF2">
    <property type="entry name" value="HALOACID DEHALOGENASE-LIKE HYDROLASE (HAD) SUPERFAMILY PROTEIN"/>
    <property type="match status" value="1"/>
</dbReference>
<dbReference type="CDD" id="cd07505">
    <property type="entry name" value="HAD_BPGM-like"/>
    <property type="match status" value="1"/>
</dbReference>
<reference evidence="1" key="1">
    <citation type="submission" date="2021-01" db="EMBL/GenBank/DDBJ databases">
        <authorList>
            <person name="Corre E."/>
            <person name="Pelletier E."/>
            <person name="Niang G."/>
            <person name="Scheremetjew M."/>
            <person name="Finn R."/>
            <person name="Kale V."/>
            <person name="Holt S."/>
            <person name="Cochrane G."/>
            <person name="Meng A."/>
            <person name="Brown T."/>
            <person name="Cohen L."/>
        </authorList>
    </citation>
    <scope>NUCLEOTIDE SEQUENCE</scope>
    <source>
        <strain evidence="1">CCMP1374</strain>
    </source>
</reference>